<dbReference type="STRING" id="502025.Hoch_1535"/>
<sequence>MSPPFQITADDGRTVKVVIADEVYEFQRLRWRERNRAVHGAVVVSGTSVTLAPIVFAERVLAASLVATVARDGVRRVFSPEEYLDLPVELGDLLMATAVHINGRRPVGSSEGAIDERHHTVTLGDMRYTLAAWTWGTRNRVLARVSPEGEGGADIAAFHELVLDTMCTALDDAPPSADWLDTLSADVGDALLDAALQLTGLDQETLDAIGAALHNELPHDAVRLYQMCNQFGWTPSQVRQQLASDIDALWAVHQAQTRPAAMSARASAAAASPVTANQPGETVILAVDD</sequence>
<evidence type="ECO:0000313" key="2">
    <source>
        <dbReference type="Proteomes" id="UP000001880"/>
    </source>
</evidence>
<proteinExistence type="predicted"/>
<dbReference type="HOGENOM" id="CLU_962305_0_0_7"/>
<dbReference type="Proteomes" id="UP000001880">
    <property type="component" value="Chromosome"/>
</dbReference>
<organism evidence="1 2">
    <name type="scientific">Haliangium ochraceum (strain DSM 14365 / JCM 11303 / SMP-2)</name>
    <dbReference type="NCBI Taxonomy" id="502025"/>
    <lineage>
        <taxon>Bacteria</taxon>
        <taxon>Pseudomonadati</taxon>
        <taxon>Myxococcota</taxon>
        <taxon>Polyangia</taxon>
        <taxon>Haliangiales</taxon>
        <taxon>Kofleriaceae</taxon>
        <taxon>Haliangium</taxon>
    </lineage>
</organism>
<dbReference type="KEGG" id="hoh:Hoch_1535"/>
<reference evidence="1 2" key="1">
    <citation type="journal article" date="2010" name="Stand. Genomic Sci.">
        <title>Complete genome sequence of Haliangium ochraceum type strain (SMP-2).</title>
        <authorList>
            <consortium name="US DOE Joint Genome Institute (JGI-PGF)"/>
            <person name="Ivanova N."/>
            <person name="Daum C."/>
            <person name="Lang E."/>
            <person name="Abt B."/>
            <person name="Kopitz M."/>
            <person name="Saunders E."/>
            <person name="Lapidus A."/>
            <person name="Lucas S."/>
            <person name="Glavina Del Rio T."/>
            <person name="Nolan M."/>
            <person name="Tice H."/>
            <person name="Copeland A."/>
            <person name="Cheng J.F."/>
            <person name="Chen F."/>
            <person name="Bruce D."/>
            <person name="Goodwin L."/>
            <person name="Pitluck S."/>
            <person name="Mavromatis K."/>
            <person name="Pati A."/>
            <person name="Mikhailova N."/>
            <person name="Chen A."/>
            <person name="Palaniappan K."/>
            <person name="Land M."/>
            <person name="Hauser L."/>
            <person name="Chang Y.J."/>
            <person name="Jeffries C.D."/>
            <person name="Detter J.C."/>
            <person name="Brettin T."/>
            <person name="Rohde M."/>
            <person name="Goker M."/>
            <person name="Bristow J."/>
            <person name="Markowitz V."/>
            <person name="Eisen J.A."/>
            <person name="Hugenholtz P."/>
            <person name="Kyrpides N.C."/>
            <person name="Klenk H.P."/>
        </authorList>
    </citation>
    <scope>NUCLEOTIDE SEQUENCE [LARGE SCALE GENOMIC DNA]</scope>
    <source>
        <strain evidence="2">DSM 14365 / CIP 107738 / JCM 11303 / AJ 13395 / SMP-2</strain>
    </source>
</reference>
<dbReference type="RefSeq" id="WP_012826696.1">
    <property type="nucleotide sequence ID" value="NC_013440.1"/>
</dbReference>
<name>D0LVV3_HALO1</name>
<evidence type="ECO:0000313" key="1">
    <source>
        <dbReference type="EMBL" id="ACY14087.1"/>
    </source>
</evidence>
<accession>D0LVV3</accession>
<protein>
    <submittedName>
        <fullName evidence="1">Uncharacterized protein</fullName>
    </submittedName>
</protein>
<keyword evidence="2" id="KW-1185">Reference proteome</keyword>
<dbReference type="AlphaFoldDB" id="D0LVV3"/>
<dbReference type="OrthoDB" id="5381034at2"/>
<dbReference type="EMBL" id="CP001804">
    <property type="protein sequence ID" value="ACY14087.1"/>
    <property type="molecule type" value="Genomic_DNA"/>
</dbReference>
<gene>
    <name evidence="1" type="ordered locus">Hoch_1535</name>
</gene>